<comment type="caution">
    <text evidence="1">The sequence shown here is derived from an EMBL/GenBank/DDBJ whole genome shotgun (WGS) entry which is preliminary data.</text>
</comment>
<dbReference type="AlphaFoldDB" id="A0A0F9GJP4"/>
<gene>
    <name evidence="1" type="ORF">LCGC14_2112910</name>
</gene>
<protein>
    <submittedName>
        <fullName evidence="1">Uncharacterized protein</fullName>
    </submittedName>
</protein>
<sequence length="86" mass="9512">MSVNTVPRFIEQPRSWKTQVSIANINISGNTGTLATLLTGQTPHGSKVDYFFFQAQGATQINRLRLYLFTSNATAHLWREISVGAA</sequence>
<feature type="non-terminal residue" evidence="1">
    <location>
        <position position="86"/>
    </location>
</feature>
<dbReference type="EMBL" id="LAZR01026149">
    <property type="protein sequence ID" value="KKL69640.1"/>
    <property type="molecule type" value="Genomic_DNA"/>
</dbReference>
<reference evidence="1" key="1">
    <citation type="journal article" date="2015" name="Nature">
        <title>Complex archaea that bridge the gap between prokaryotes and eukaryotes.</title>
        <authorList>
            <person name="Spang A."/>
            <person name="Saw J.H."/>
            <person name="Jorgensen S.L."/>
            <person name="Zaremba-Niedzwiedzka K."/>
            <person name="Martijn J."/>
            <person name="Lind A.E."/>
            <person name="van Eijk R."/>
            <person name="Schleper C."/>
            <person name="Guy L."/>
            <person name="Ettema T.J."/>
        </authorList>
    </citation>
    <scope>NUCLEOTIDE SEQUENCE</scope>
</reference>
<organism evidence="1">
    <name type="scientific">marine sediment metagenome</name>
    <dbReference type="NCBI Taxonomy" id="412755"/>
    <lineage>
        <taxon>unclassified sequences</taxon>
        <taxon>metagenomes</taxon>
        <taxon>ecological metagenomes</taxon>
    </lineage>
</organism>
<evidence type="ECO:0000313" key="1">
    <source>
        <dbReference type="EMBL" id="KKL69640.1"/>
    </source>
</evidence>
<accession>A0A0F9GJP4</accession>
<name>A0A0F9GJP4_9ZZZZ</name>
<proteinExistence type="predicted"/>